<protein>
    <submittedName>
        <fullName evidence="2">Uncharacterized protein</fullName>
    </submittedName>
</protein>
<accession>A0A9P6UH83</accession>
<name>A0A9P6UH83_9FUNG</name>
<evidence type="ECO:0000313" key="3">
    <source>
        <dbReference type="Proteomes" id="UP000823405"/>
    </source>
</evidence>
<comment type="caution">
    <text evidence="2">The sequence shown here is derived from an EMBL/GenBank/DDBJ whole genome shotgun (WGS) entry which is preliminary data.</text>
</comment>
<sequence length="467" mass="52291">MRILLYEKPWHSHIDPHTAVSKVNAATLSVKDQRELQEFQDEQRNIQLQMADEALNQWKMWCSSHSDQLDTSLSLKKLIDFIDSKVIPQENALLRQLAHDNHIPISGVESLLLPLLRHLCQQEENELVKKAPRSSHQQSPLMVSIRMGPQLSPHLPLSKLHSIPPLSRSSRSGRSEYVTIVEQPFTHVDSETEEEEEEVSPWMSVRPIRDRSPEGASSPSAVLDDVSCLENSLEIVSTMSAEVESLCKAAHMSTIDFLKSSPYLLTDSFFTRLQKDQAKAERLGLNGTLYNSLLVEVLKEHVQLIQTLSIYMSNRVISLVPTSLTKNPTISKGLAALTSSASNTSPQTPSSINMSSPIGPKRTLKGRSPETMDQDVVQSDAPFIRIDQDQDAKVKEQIRMGYQDMVVQATGPSTPLSDKSKADENSVWLAWHRWKVGDDGSMSLEELVKCKGLDKLPSDLQNYAQKV</sequence>
<dbReference type="EMBL" id="JAAAIN010002019">
    <property type="protein sequence ID" value="KAG0298165.1"/>
    <property type="molecule type" value="Genomic_DNA"/>
</dbReference>
<keyword evidence="3" id="KW-1185">Reference proteome</keyword>
<feature type="region of interest" description="Disordered" evidence="1">
    <location>
        <begin position="338"/>
        <end position="373"/>
    </location>
</feature>
<dbReference type="AlphaFoldDB" id="A0A9P6UH83"/>
<evidence type="ECO:0000256" key="1">
    <source>
        <dbReference type="SAM" id="MobiDB-lite"/>
    </source>
</evidence>
<feature type="compositionally biased region" description="Polar residues" evidence="1">
    <location>
        <begin position="346"/>
        <end position="356"/>
    </location>
</feature>
<proteinExistence type="predicted"/>
<dbReference type="OrthoDB" id="428577at2759"/>
<evidence type="ECO:0000313" key="2">
    <source>
        <dbReference type="EMBL" id="KAG0298165.1"/>
    </source>
</evidence>
<organism evidence="2 3">
    <name type="scientific">Linnemannia gamsii</name>
    <dbReference type="NCBI Taxonomy" id="64522"/>
    <lineage>
        <taxon>Eukaryota</taxon>
        <taxon>Fungi</taxon>
        <taxon>Fungi incertae sedis</taxon>
        <taxon>Mucoromycota</taxon>
        <taxon>Mortierellomycotina</taxon>
        <taxon>Mortierellomycetes</taxon>
        <taxon>Mortierellales</taxon>
        <taxon>Mortierellaceae</taxon>
        <taxon>Linnemannia</taxon>
    </lineage>
</organism>
<feature type="region of interest" description="Disordered" evidence="1">
    <location>
        <begin position="188"/>
        <end position="221"/>
    </location>
</feature>
<gene>
    <name evidence="2" type="ORF">BGZ97_004160</name>
</gene>
<dbReference type="Proteomes" id="UP000823405">
    <property type="component" value="Unassembled WGS sequence"/>
</dbReference>
<reference evidence="2" key="1">
    <citation type="journal article" date="2020" name="Fungal Divers.">
        <title>Resolving the Mortierellaceae phylogeny through synthesis of multi-gene phylogenetics and phylogenomics.</title>
        <authorList>
            <person name="Vandepol N."/>
            <person name="Liber J."/>
            <person name="Desiro A."/>
            <person name="Na H."/>
            <person name="Kennedy M."/>
            <person name="Barry K."/>
            <person name="Grigoriev I.V."/>
            <person name="Miller A.N."/>
            <person name="O'Donnell K."/>
            <person name="Stajich J.E."/>
            <person name="Bonito G."/>
        </authorList>
    </citation>
    <scope>NUCLEOTIDE SEQUENCE</scope>
    <source>
        <strain evidence="2">NVP60</strain>
    </source>
</reference>